<evidence type="ECO:0000313" key="3">
    <source>
        <dbReference type="Proteomes" id="UP000237968"/>
    </source>
</evidence>
<proteinExistence type="predicted"/>
<dbReference type="EMBL" id="PVNK01000110">
    <property type="protein sequence ID" value="PRQ02826.1"/>
    <property type="molecule type" value="Genomic_DNA"/>
</dbReference>
<comment type="caution">
    <text evidence="2">The sequence shown here is derived from an EMBL/GenBank/DDBJ whole genome shotgun (WGS) entry which is preliminary data.</text>
</comment>
<dbReference type="AlphaFoldDB" id="A0A2S9YCS4"/>
<protein>
    <submittedName>
        <fullName evidence="2">Uncharacterized protein</fullName>
    </submittedName>
</protein>
<reference evidence="2 3" key="1">
    <citation type="submission" date="2018-03" db="EMBL/GenBank/DDBJ databases">
        <title>Draft Genome Sequences of the Obligatory Marine Myxobacteria Enhygromyxa salina SWB005.</title>
        <authorList>
            <person name="Poehlein A."/>
            <person name="Moghaddam J.A."/>
            <person name="Harms H."/>
            <person name="Alanjari M."/>
            <person name="Koenig G.M."/>
            <person name="Daniel R."/>
            <person name="Schaeberle T.F."/>
        </authorList>
    </citation>
    <scope>NUCLEOTIDE SEQUENCE [LARGE SCALE GENOMIC DNA]</scope>
    <source>
        <strain evidence="2 3">SWB005</strain>
    </source>
</reference>
<keyword evidence="3" id="KW-1185">Reference proteome</keyword>
<accession>A0A2S9YCS4</accession>
<evidence type="ECO:0000313" key="2">
    <source>
        <dbReference type="EMBL" id="PRQ02826.1"/>
    </source>
</evidence>
<sequence length="38" mass="3650">MKGAGDQSESLDGARTSLGVGTFGRPGHCVAGSLVGSS</sequence>
<organism evidence="2 3">
    <name type="scientific">Enhygromyxa salina</name>
    <dbReference type="NCBI Taxonomy" id="215803"/>
    <lineage>
        <taxon>Bacteria</taxon>
        <taxon>Pseudomonadati</taxon>
        <taxon>Myxococcota</taxon>
        <taxon>Polyangia</taxon>
        <taxon>Nannocystales</taxon>
        <taxon>Nannocystaceae</taxon>
        <taxon>Enhygromyxa</taxon>
    </lineage>
</organism>
<dbReference type="Proteomes" id="UP000237968">
    <property type="component" value="Unassembled WGS sequence"/>
</dbReference>
<feature type="region of interest" description="Disordered" evidence="1">
    <location>
        <begin position="1"/>
        <end position="27"/>
    </location>
</feature>
<evidence type="ECO:0000256" key="1">
    <source>
        <dbReference type="SAM" id="MobiDB-lite"/>
    </source>
</evidence>
<name>A0A2S9YCS4_9BACT</name>
<gene>
    <name evidence="2" type="ORF">ENSA5_20030</name>
</gene>